<dbReference type="InterPro" id="IPR018490">
    <property type="entry name" value="cNMP-bd_dom_sf"/>
</dbReference>
<dbReference type="Proteomes" id="UP001244297">
    <property type="component" value="Unassembled WGS sequence"/>
</dbReference>
<dbReference type="InterPro" id="IPR050397">
    <property type="entry name" value="Env_Response_Regulators"/>
</dbReference>
<proteinExistence type="predicted"/>
<dbReference type="CDD" id="cd00038">
    <property type="entry name" value="CAP_ED"/>
    <property type="match status" value="1"/>
</dbReference>
<evidence type="ECO:0000256" key="2">
    <source>
        <dbReference type="ARBA" id="ARBA00023125"/>
    </source>
</evidence>
<dbReference type="Gene3D" id="2.60.120.10">
    <property type="entry name" value="Jelly Rolls"/>
    <property type="match status" value="1"/>
</dbReference>
<dbReference type="SUPFAM" id="SSF46785">
    <property type="entry name" value="Winged helix' DNA-binding domain"/>
    <property type="match status" value="1"/>
</dbReference>
<protein>
    <submittedName>
        <fullName evidence="5">Crp/Fnr family transcriptional regulator</fullName>
    </submittedName>
</protein>
<dbReference type="InterPro" id="IPR036388">
    <property type="entry name" value="WH-like_DNA-bd_sf"/>
</dbReference>
<evidence type="ECO:0000313" key="6">
    <source>
        <dbReference type="Proteomes" id="UP001244297"/>
    </source>
</evidence>
<accession>A0ABT8ATZ0</accession>
<dbReference type="PANTHER" id="PTHR24567:SF68">
    <property type="entry name" value="DNA-BINDING TRANSCRIPTIONAL DUAL REGULATOR CRP"/>
    <property type="match status" value="1"/>
</dbReference>
<dbReference type="SUPFAM" id="SSF51206">
    <property type="entry name" value="cAMP-binding domain-like"/>
    <property type="match status" value="1"/>
</dbReference>
<keyword evidence="3" id="KW-0804">Transcription</keyword>
<dbReference type="InterPro" id="IPR014710">
    <property type="entry name" value="RmlC-like_jellyroll"/>
</dbReference>
<evidence type="ECO:0000256" key="3">
    <source>
        <dbReference type="ARBA" id="ARBA00023163"/>
    </source>
</evidence>
<keyword evidence="6" id="KW-1185">Reference proteome</keyword>
<evidence type="ECO:0000259" key="4">
    <source>
        <dbReference type="PROSITE" id="PS51063"/>
    </source>
</evidence>
<gene>
    <name evidence="5" type="ORF">QWZ18_20340</name>
</gene>
<dbReference type="Pfam" id="PF00027">
    <property type="entry name" value="cNMP_binding"/>
    <property type="match status" value="1"/>
</dbReference>
<dbReference type="InterPro" id="IPR012318">
    <property type="entry name" value="HTH_CRP"/>
</dbReference>
<name>A0ABT8ATZ0_9HYPH</name>
<reference evidence="6" key="1">
    <citation type="journal article" date="2019" name="Int. J. Syst. Evol. Microbiol.">
        <title>The Global Catalogue of Microorganisms (GCM) 10K type strain sequencing project: providing services to taxonomists for standard genome sequencing and annotation.</title>
        <authorList>
            <consortium name="The Broad Institute Genomics Platform"/>
            <consortium name="The Broad Institute Genome Sequencing Center for Infectious Disease"/>
            <person name="Wu L."/>
            <person name="Ma J."/>
        </authorList>
    </citation>
    <scope>NUCLEOTIDE SEQUENCE [LARGE SCALE GENOMIC DNA]</scope>
    <source>
        <strain evidence="6">CECT 7806</strain>
    </source>
</reference>
<dbReference type="SMART" id="SM00419">
    <property type="entry name" value="HTH_CRP"/>
    <property type="match status" value="1"/>
</dbReference>
<keyword evidence="1" id="KW-0805">Transcription regulation</keyword>
<organism evidence="5 6">
    <name type="scientific">Methylobacterium longum</name>
    <dbReference type="NCBI Taxonomy" id="767694"/>
    <lineage>
        <taxon>Bacteria</taxon>
        <taxon>Pseudomonadati</taxon>
        <taxon>Pseudomonadota</taxon>
        <taxon>Alphaproteobacteria</taxon>
        <taxon>Hyphomicrobiales</taxon>
        <taxon>Methylobacteriaceae</taxon>
        <taxon>Methylobacterium</taxon>
    </lineage>
</organism>
<dbReference type="Gene3D" id="1.10.10.10">
    <property type="entry name" value="Winged helix-like DNA-binding domain superfamily/Winged helix DNA-binding domain"/>
    <property type="match status" value="1"/>
</dbReference>
<comment type="caution">
    <text evidence="5">The sequence shown here is derived from an EMBL/GenBank/DDBJ whole genome shotgun (WGS) entry which is preliminary data.</text>
</comment>
<evidence type="ECO:0000256" key="1">
    <source>
        <dbReference type="ARBA" id="ARBA00023015"/>
    </source>
</evidence>
<dbReference type="RefSeq" id="WP_238292988.1">
    <property type="nucleotide sequence ID" value="NZ_BPQS01000062.1"/>
</dbReference>
<dbReference type="PANTHER" id="PTHR24567">
    <property type="entry name" value="CRP FAMILY TRANSCRIPTIONAL REGULATORY PROTEIN"/>
    <property type="match status" value="1"/>
</dbReference>
<sequence length="247" mass="27439">MTDSTSEASGNPFLRKLERFVPLSDEDRVVLLKVSENAQAVPARTDLVQEGDPPAGVFLILEGFACRYKLRANGARQIMAYLVPGDAGDFDVALLDAMDHSISTLSDCTVVRIAPETIRDLLARPAVAAALRKSTLVDEATLREWLLNVGRRTAVERLAHLFCELHLRLSAVGRTDEYRFKLPLTQPDLADTTGMTSVHLNRSLMELRRQGLIELQQRHLTILDLPRLRELAEFKAGYLHLGDQAAA</sequence>
<dbReference type="InterPro" id="IPR000595">
    <property type="entry name" value="cNMP-bd_dom"/>
</dbReference>
<feature type="domain" description="HTH crp-type" evidence="4">
    <location>
        <begin position="152"/>
        <end position="226"/>
    </location>
</feature>
<keyword evidence="2" id="KW-0238">DNA-binding</keyword>
<dbReference type="EMBL" id="JAUFPT010000063">
    <property type="protein sequence ID" value="MDN3572966.1"/>
    <property type="molecule type" value="Genomic_DNA"/>
</dbReference>
<evidence type="ECO:0000313" key="5">
    <source>
        <dbReference type="EMBL" id="MDN3572966.1"/>
    </source>
</evidence>
<dbReference type="PROSITE" id="PS51063">
    <property type="entry name" value="HTH_CRP_2"/>
    <property type="match status" value="1"/>
</dbReference>
<dbReference type="InterPro" id="IPR036390">
    <property type="entry name" value="WH_DNA-bd_sf"/>
</dbReference>
<dbReference type="Pfam" id="PF13545">
    <property type="entry name" value="HTH_Crp_2"/>
    <property type="match status" value="1"/>
</dbReference>